<dbReference type="SMART" id="SM00987">
    <property type="entry name" value="UreE_C"/>
    <property type="match status" value="1"/>
</dbReference>
<dbReference type="Pfam" id="PF03167">
    <property type="entry name" value="UDG"/>
    <property type="match status" value="1"/>
</dbReference>
<feature type="domain" description="Uracil-DNA glycosylase-like" evidence="8">
    <location>
        <begin position="83"/>
        <end position="230"/>
    </location>
</feature>
<evidence type="ECO:0000259" key="8">
    <source>
        <dbReference type="SMART" id="SM00986"/>
    </source>
</evidence>
<name>A0A1S1HD13_9SPHN</name>
<gene>
    <name evidence="9" type="ORF">BHE75_01326</name>
</gene>
<dbReference type="PANTHER" id="PTHR33693">
    <property type="entry name" value="TYPE-5 URACIL-DNA GLYCOSYLASE"/>
    <property type="match status" value="1"/>
</dbReference>
<keyword evidence="7" id="KW-0234">DNA repair</keyword>
<evidence type="ECO:0000256" key="1">
    <source>
        <dbReference type="ARBA" id="ARBA00022485"/>
    </source>
</evidence>
<keyword evidence="4" id="KW-0378">Hydrolase</keyword>
<dbReference type="GO" id="GO:0006281">
    <property type="term" value="P:DNA repair"/>
    <property type="evidence" value="ECO:0007669"/>
    <property type="project" value="UniProtKB-KW"/>
</dbReference>
<dbReference type="EMBL" id="MIPT01000001">
    <property type="protein sequence ID" value="OHT19341.1"/>
    <property type="molecule type" value="Genomic_DNA"/>
</dbReference>
<keyword evidence="6" id="KW-0411">Iron-sulfur</keyword>
<dbReference type="InterPro" id="IPR036895">
    <property type="entry name" value="Uracil-DNA_glycosylase-like_sf"/>
</dbReference>
<organism evidence="9 10">
    <name type="scientific">Edaphosphingomonas haloaromaticamans</name>
    <dbReference type="NCBI Taxonomy" id="653954"/>
    <lineage>
        <taxon>Bacteria</taxon>
        <taxon>Pseudomonadati</taxon>
        <taxon>Pseudomonadota</taxon>
        <taxon>Alphaproteobacteria</taxon>
        <taxon>Sphingomonadales</taxon>
        <taxon>Rhizorhabdaceae</taxon>
        <taxon>Edaphosphingomonas</taxon>
    </lineage>
</organism>
<sequence length="238" mass="25464">MSDTALRGEFLSTIDWWREAGIDTLVEEEARDWLAAPRPAPAPAASSAAATAEAPPSVPATLDAIAAFYAEDAMFGRPDGRLLPQGDAASGLMLLADQPEPGDDEAGQIVGGEVGRLFDRMLAAIGRDRASIYLTTMTPVRVPGGRPESAVLARWTEIARTHVSIAAPRLLLLLGDAATRAFIGTSLADARGRVHSLNLGGHNVRAMATFHPRFLLQQPARKADAWRDLRLLLEELGQ</sequence>
<dbReference type="CDD" id="cd10030">
    <property type="entry name" value="UDG-F4_TTUDGA_SPO1dp_like"/>
    <property type="match status" value="1"/>
</dbReference>
<evidence type="ECO:0000313" key="10">
    <source>
        <dbReference type="Proteomes" id="UP000179467"/>
    </source>
</evidence>
<dbReference type="GO" id="GO:0097506">
    <property type="term" value="F:deaminated base DNA N-glycosylase activity"/>
    <property type="evidence" value="ECO:0007669"/>
    <property type="project" value="UniProtKB-ARBA"/>
</dbReference>
<dbReference type="Gene3D" id="3.40.470.10">
    <property type="entry name" value="Uracil-DNA glycosylase-like domain"/>
    <property type="match status" value="1"/>
</dbReference>
<dbReference type="SUPFAM" id="SSF52141">
    <property type="entry name" value="Uracil-DNA glycosylase-like"/>
    <property type="match status" value="1"/>
</dbReference>
<evidence type="ECO:0000256" key="6">
    <source>
        <dbReference type="ARBA" id="ARBA00023014"/>
    </source>
</evidence>
<dbReference type="GO" id="GO:0051539">
    <property type="term" value="F:4 iron, 4 sulfur cluster binding"/>
    <property type="evidence" value="ECO:0007669"/>
    <property type="project" value="UniProtKB-KW"/>
</dbReference>
<evidence type="ECO:0000313" key="9">
    <source>
        <dbReference type="EMBL" id="OHT19341.1"/>
    </source>
</evidence>
<comment type="caution">
    <text evidence="9">The sequence shown here is derived from an EMBL/GenBank/DDBJ whole genome shotgun (WGS) entry which is preliminary data.</text>
</comment>
<keyword evidence="10" id="KW-1185">Reference proteome</keyword>
<dbReference type="SMART" id="SM00986">
    <property type="entry name" value="UDG"/>
    <property type="match status" value="1"/>
</dbReference>
<reference evidence="9 10" key="1">
    <citation type="submission" date="2016-09" db="EMBL/GenBank/DDBJ databases">
        <title>Metabolic pathway, cell adaptation mechanisms and a novel monoxygenase revealed through proteogenomic-transcription analysis of a Sphingomonas haloaromaticamans strain degrading the fungicide ortho-phenylphenol.</title>
        <authorList>
            <person name="Perruchon C."/>
            <person name="Papadopoulou E.S."/>
            <person name="Rousidou C."/>
            <person name="Vasileiadis S."/>
            <person name="Tanou G."/>
            <person name="Amoutzias G."/>
            <person name="Molassiotis A."/>
            <person name="Karpouzas D.G."/>
        </authorList>
    </citation>
    <scope>NUCLEOTIDE SEQUENCE [LARGE SCALE GENOMIC DNA]</scope>
    <source>
        <strain evidence="9 10">P3</strain>
    </source>
</reference>
<evidence type="ECO:0000256" key="3">
    <source>
        <dbReference type="ARBA" id="ARBA00022763"/>
    </source>
</evidence>
<dbReference type="InterPro" id="IPR005122">
    <property type="entry name" value="Uracil-DNA_glycosylase-like"/>
</dbReference>
<dbReference type="GO" id="GO:0046872">
    <property type="term" value="F:metal ion binding"/>
    <property type="evidence" value="ECO:0007669"/>
    <property type="project" value="UniProtKB-KW"/>
</dbReference>
<dbReference type="RefSeq" id="WP_070933231.1">
    <property type="nucleotide sequence ID" value="NZ_MIPT01000001.1"/>
</dbReference>
<keyword evidence="3" id="KW-0227">DNA damage</keyword>
<accession>A0A1S1HD13</accession>
<evidence type="ECO:0000256" key="7">
    <source>
        <dbReference type="ARBA" id="ARBA00023204"/>
    </source>
</evidence>
<evidence type="ECO:0000256" key="5">
    <source>
        <dbReference type="ARBA" id="ARBA00023004"/>
    </source>
</evidence>
<dbReference type="OrthoDB" id="5290748at2"/>
<evidence type="ECO:0000256" key="2">
    <source>
        <dbReference type="ARBA" id="ARBA00022723"/>
    </source>
</evidence>
<dbReference type="PANTHER" id="PTHR33693:SF1">
    <property type="entry name" value="TYPE-4 URACIL-DNA GLYCOSYLASE"/>
    <property type="match status" value="1"/>
</dbReference>
<keyword evidence="1" id="KW-0004">4Fe-4S</keyword>
<dbReference type="InterPro" id="IPR051536">
    <property type="entry name" value="UDG_Type-4/5"/>
</dbReference>
<dbReference type="Proteomes" id="UP000179467">
    <property type="component" value="Unassembled WGS sequence"/>
</dbReference>
<keyword evidence="5" id="KW-0408">Iron</keyword>
<evidence type="ECO:0000256" key="4">
    <source>
        <dbReference type="ARBA" id="ARBA00022801"/>
    </source>
</evidence>
<keyword evidence="2" id="KW-0479">Metal-binding</keyword>
<dbReference type="AlphaFoldDB" id="A0A1S1HD13"/>
<protein>
    <submittedName>
        <fullName evidence="9">Uracil DNA glycosylase superfamily protein</fullName>
    </submittedName>
</protein>
<proteinExistence type="predicted"/>